<reference evidence="11" key="1">
    <citation type="submission" date="2021-03" db="EMBL/GenBank/DDBJ databases">
        <title>Bacillus suaedae sp. nov., isolated from Suaeda aralocaspica.</title>
        <authorList>
            <person name="Lei R.F.R."/>
        </authorList>
    </citation>
    <scope>NUCLEOTIDE SEQUENCE</scope>
    <source>
        <strain evidence="11">YZJH907-2</strain>
    </source>
</reference>
<dbReference type="Gene3D" id="2.30.40.10">
    <property type="entry name" value="Urease, subunit C, domain 1"/>
    <property type="match status" value="1"/>
</dbReference>
<evidence type="ECO:0000256" key="7">
    <source>
        <dbReference type="HAMAP-Rule" id="MF_01518"/>
    </source>
</evidence>
<dbReference type="GO" id="GO:0000034">
    <property type="term" value="F:adenine deaminase activity"/>
    <property type="evidence" value="ECO:0007669"/>
    <property type="project" value="UniProtKB-UniRule"/>
</dbReference>
<dbReference type="Pfam" id="PF01979">
    <property type="entry name" value="Amidohydro_1"/>
    <property type="match status" value="1"/>
</dbReference>
<dbReference type="EC" id="3.5.4.2" evidence="2 7"/>
<dbReference type="InterPro" id="IPR006679">
    <property type="entry name" value="Adenine_deam"/>
</dbReference>
<feature type="domain" description="Urease alpha-subunit N-terminal" evidence="8">
    <location>
        <begin position="12"/>
        <end position="54"/>
    </location>
</feature>
<feature type="domain" description="Adenine deaminase C-terminal" evidence="10">
    <location>
        <begin position="401"/>
        <end position="568"/>
    </location>
</feature>
<evidence type="ECO:0000313" key="12">
    <source>
        <dbReference type="Proteomes" id="UP000678228"/>
    </source>
</evidence>
<name>A0A941AQA1_9BACI</name>
<evidence type="ECO:0000256" key="4">
    <source>
        <dbReference type="ARBA" id="ARBA00022801"/>
    </source>
</evidence>
<dbReference type="NCBIfam" id="TIGR01178">
    <property type="entry name" value="ade"/>
    <property type="match status" value="1"/>
</dbReference>
<evidence type="ECO:0000256" key="2">
    <source>
        <dbReference type="ARBA" id="ARBA00012782"/>
    </source>
</evidence>
<comment type="catalytic activity">
    <reaction evidence="6 7">
        <text>adenine + H2O + H(+) = hypoxanthine + NH4(+)</text>
        <dbReference type="Rhea" id="RHEA:23688"/>
        <dbReference type="ChEBI" id="CHEBI:15377"/>
        <dbReference type="ChEBI" id="CHEBI:15378"/>
        <dbReference type="ChEBI" id="CHEBI:16708"/>
        <dbReference type="ChEBI" id="CHEBI:17368"/>
        <dbReference type="ChEBI" id="CHEBI:28938"/>
        <dbReference type="EC" id="3.5.4.2"/>
    </reaction>
</comment>
<dbReference type="RefSeq" id="WP_210598378.1">
    <property type="nucleotide sequence ID" value="NZ_JAGKSQ010000006.1"/>
</dbReference>
<dbReference type="CDD" id="cd01295">
    <property type="entry name" value="AdeC"/>
    <property type="match status" value="1"/>
</dbReference>
<dbReference type="Pfam" id="PF00449">
    <property type="entry name" value="Urease_alpha"/>
    <property type="match status" value="1"/>
</dbReference>
<dbReference type="InterPro" id="IPR011612">
    <property type="entry name" value="Urease_alpha_N_dom"/>
</dbReference>
<keyword evidence="3" id="KW-0479">Metal-binding</keyword>
<keyword evidence="5 7" id="KW-0464">Manganese</keyword>
<dbReference type="Pfam" id="PF13382">
    <property type="entry name" value="Adenine_deam_C"/>
    <property type="match status" value="1"/>
</dbReference>
<evidence type="ECO:0000259" key="8">
    <source>
        <dbReference type="Pfam" id="PF00449"/>
    </source>
</evidence>
<evidence type="ECO:0000256" key="5">
    <source>
        <dbReference type="ARBA" id="ARBA00023211"/>
    </source>
</evidence>
<comment type="caution">
    <text evidence="11">The sequence shown here is derived from an EMBL/GenBank/DDBJ whole genome shotgun (WGS) entry which is preliminary data.</text>
</comment>
<dbReference type="InterPro" id="IPR006680">
    <property type="entry name" value="Amidohydro-rel"/>
</dbReference>
<evidence type="ECO:0000259" key="9">
    <source>
        <dbReference type="Pfam" id="PF01979"/>
    </source>
</evidence>
<dbReference type="InterPro" id="IPR011059">
    <property type="entry name" value="Metal-dep_hydrolase_composite"/>
</dbReference>
<proteinExistence type="inferred from homology"/>
<protein>
    <recommendedName>
        <fullName evidence="2 7">Adenine deaminase</fullName>
        <shortName evidence="7">Adenase</shortName>
        <shortName evidence="7">Adenine aminase</shortName>
        <ecNumber evidence="2 7">3.5.4.2</ecNumber>
    </recommendedName>
</protein>
<dbReference type="EMBL" id="JAGKSQ010000006">
    <property type="protein sequence ID" value="MBP3952571.1"/>
    <property type="molecule type" value="Genomic_DNA"/>
</dbReference>
<dbReference type="InterPro" id="IPR032466">
    <property type="entry name" value="Metal_Hydrolase"/>
</dbReference>
<comment type="cofactor">
    <cofactor evidence="7">
        <name>Mn(2+)</name>
        <dbReference type="ChEBI" id="CHEBI:29035"/>
    </cofactor>
</comment>
<accession>A0A941AQA1</accession>
<feature type="domain" description="Amidohydrolase-related" evidence="9">
    <location>
        <begin position="65"/>
        <end position="348"/>
    </location>
</feature>
<dbReference type="Gene3D" id="3.20.20.140">
    <property type="entry name" value="Metal-dependent hydrolases"/>
    <property type="match status" value="1"/>
</dbReference>
<evidence type="ECO:0000313" key="11">
    <source>
        <dbReference type="EMBL" id="MBP3952571.1"/>
    </source>
</evidence>
<dbReference type="AlphaFoldDB" id="A0A941AQA1"/>
<sequence>MQEKLKKRIAAATKRDRAEIVIKNAIIVDVFTLTTYQADVAITDGMIVGIGEYEGESVIDAKGAYIAPTFIDGHVHIESAMVPPEEFSKIVVPRGVTTVMADPHEIANVGGIEAVKYMIKASEQLPLTVKIMVPSSVPATAFENSGARLEASEVEQLFGETDAYGLAEVMDYPAVFAGDDEMIEKLYAAQKRGRKIDGHAAGLDRTGLNAYRVAGIQNDHEAITAEEGLERIRSGMYLLMREGTAAKDVEALLPVLTPHNARRCVFATDDKHLDDLIEEGSIDASVRKAIRLGVDPLQAIQMASLNAAECFGLEHKGAIAPGYEASFVLIEDLNELTIREVYVDGRCVAKDGKLTIPVRERIQPPEYLMDSVHLSIEKATLELNLDHASKAHVIGVKPGSIVTEHLIEEVDTNQGIFMSSVTRDQLKLVVTERHKGLGNVGIGIVKGFSITNGAIVATVAHDSHNIVACGTDDESIFKAIAHVTSLKGGIAVVSEGKVLADLSLPLAGLMSLEPFEQINDSLKELENALTEIGFDGDWNPFLTLSFLALPVIPSLKLTDMGLFDVQSFSHIDVAVKE</sequence>
<evidence type="ECO:0000256" key="1">
    <source>
        <dbReference type="ARBA" id="ARBA00006773"/>
    </source>
</evidence>
<dbReference type="SUPFAM" id="SSF51556">
    <property type="entry name" value="Metallo-dependent hydrolases"/>
    <property type="match status" value="1"/>
</dbReference>
<keyword evidence="4 7" id="KW-0378">Hydrolase</keyword>
<evidence type="ECO:0000256" key="6">
    <source>
        <dbReference type="ARBA" id="ARBA00047720"/>
    </source>
</evidence>
<comment type="similarity">
    <text evidence="1 7">Belongs to the metallo-dependent hydrolases superfamily. Adenine deaminase family.</text>
</comment>
<dbReference type="InterPro" id="IPR026912">
    <property type="entry name" value="Adenine_deam_C"/>
</dbReference>
<evidence type="ECO:0000259" key="10">
    <source>
        <dbReference type="Pfam" id="PF13382"/>
    </source>
</evidence>
<dbReference type="GO" id="GO:0006146">
    <property type="term" value="P:adenine catabolic process"/>
    <property type="evidence" value="ECO:0007669"/>
    <property type="project" value="InterPro"/>
</dbReference>
<organism evidence="11 12">
    <name type="scientific">Halalkalibacter suaedae</name>
    <dbReference type="NCBI Taxonomy" id="2822140"/>
    <lineage>
        <taxon>Bacteria</taxon>
        <taxon>Bacillati</taxon>
        <taxon>Bacillota</taxon>
        <taxon>Bacilli</taxon>
        <taxon>Bacillales</taxon>
        <taxon>Bacillaceae</taxon>
        <taxon>Halalkalibacter</taxon>
    </lineage>
</organism>
<gene>
    <name evidence="7 11" type="primary">ade</name>
    <name evidence="11" type="ORF">J7W16_15705</name>
</gene>
<keyword evidence="12" id="KW-1185">Reference proteome</keyword>
<dbReference type="SUPFAM" id="SSF51338">
    <property type="entry name" value="Composite domain of metallo-dependent hydrolases"/>
    <property type="match status" value="1"/>
</dbReference>
<dbReference type="HAMAP" id="MF_01518">
    <property type="entry name" value="Adenine_deamin"/>
    <property type="match status" value="1"/>
</dbReference>
<dbReference type="Proteomes" id="UP000678228">
    <property type="component" value="Unassembled WGS sequence"/>
</dbReference>
<dbReference type="GO" id="GO:0046872">
    <property type="term" value="F:metal ion binding"/>
    <property type="evidence" value="ECO:0007669"/>
    <property type="project" value="UniProtKB-KW"/>
</dbReference>
<evidence type="ECO:0000256" key="3">
    <source>
        <dbReference type="ARBA" id="ARBA00022723"/>
    </source>
</evidence>
<dbReference type="PANTHER" id="PTHR11113:SF2">
    <property type="entry name" value="ADENINE DEAMINASE"/>
    <property type="match status" value="1"/>
</dbReference>
<dbReference type="PANTHER" id="PTHR11113">
    <property type="entry name" value="N-ACETYLGLUCOSAMINE-6-PHOSPHATE DEACETYLASE"/>
    <property type="match status" value="1"/>
</dbReference>